<name>A0A0F8Y9U5_9ZZZZ</name>
<feature type="region of interest" description="Disordered" evidence="1">
    <location>
        <begin position="26"/>
        <end position="47"/>
    </location>
</feature>
<evidence type="ECO:0000313" key="2">
    <source>
        <dbReference type="EMBL" id="KKK44946.1"/>
    </source>
</evidence>
<dbReference type="AlphaFoldDB" id="A0A0F8Y9U5"/>
<protein>
    <submittedName>
        <fullName evidence="2">Uncharacterized protein</fullName>
    </submittedName>
</protein>
<gene>
    <name evidence="2" type="ORF">LCGC14_3166260</name>
</gene>
<accession>A0A0F8Y9U5</accession>
<proteinExistence type="predicted"/>
<reference evidence="2" key="1">
    <citation type="journal article" date="2015" name="Nature">
        <title>Complex archaea that bridge the gap between prokaryotes and eukaryotes.</title>
        <authorList>
            <person name="Spang A."/>
            <person name="Saw J.H."/>
            <person name="Jorgensen S.L."/>
            <person name="Zaremba-Niedzwiedzka K."/>
            <person name="Martijn J."/>
            <person name="Lind A.E."/>
            <person name="van Eijk R."/>
            <person name="Schleper C."/>
            <person name="Guy L."/>
            <person name="Ettema T.J."/>
        </authorList>
    </citation>
    <scope>NUCLEOTIDE SEQUENCE</scope>
</reference>
<sequence>MTLKQFIKVHRVELDVAIALMLNMEENPHPNDEERRQWVMNDEGLYN</sequence>
<comment type="caution">
    <text evidence="2">The sequence shown here is derived from an EMBL/GenBank/DDBJ whole genome shotgun (WGS) entry which is preliminary data.</text>
</comment>
<dbReference type="EMBL" id="LAZR01070130">
    <property type="protein sequence ID" value="KKK44946.1"/>
    <property type="molecule type" value="Genomic_DNA"/>
</dbReference>
<evidence type="ECO:0000256" key="1">
    <source>
        <dbReference type="SAM" id="MobiDB-lite"/>
    </source>
</evidence>
<feature type="compositionally biased region" description="Basic and acidic residues" evidence="1">
    <location>
        <begin position="26"/>
        <end position="37"/>
    </location>
</feature>
<organism evidence="2">
    <name type="scientific">marine sediment metagenome</name>
    <dbReference type="NCBI Taxonomy" id="412755"/>
    <lineage>
        <taxon>unclassified sequences</taxon>
        <taxon>metagenomes</taxon>
        <taxon>ecological metagenomes</taxon>
    </lineage>
</organism>